<dbReference type="Gene3D" id="3.40.50.620">
    <property type="entry name" value="HUPs"/>
    <property type="match status" value="1"/>
</dbReference>
<dbReference type="GO" id="GO:0042803">
    <property type="term" value="F:protein homodimerization activity"/>
    <property type="evidence" value="ECO:0007669"/>
    <property type="project" value="UniProtKB-ARBA"/>
</dbReference>
<dbReference type="SUPFAM" id="SSF55174">
    <property type="entry name" value="Alpha-L RNA-binding motif"/>
    <property type="match status" value="1"/>
</dbReference>
<feature type="binding site" evidence="11">
    <location>
        <position position="178"/>
    </location>
    <ligand>
        <name>L-tyrosine</name>
        <dbReference type="ChEBI" id="CHEBI:58315"/>
    </ligand>
</feature>
<dbReference type="InterPro" id="IPR002307">
    <property type="entry name" value="Tyr-tRNA-ligase"/>
</dbReference>
<dbReference type="EMBL" id="CP018155">
    <property type="protein sequence ID" value="APG65719.1"/>
    <property type="molecule type" value="Genomic_DNA"/>
</dbReference>
<evidence type="ECO:0000256" key="12">
    <source>
        <dbReference type="PROSITE-ProRule" id="PRU00182"/>
    </source>
</evidence>
<dbReference type="FunFam" id="1.10.240.10:FF:000001">
    <property type="entry name" value="Tyrosine--tRNA ligase"/>
    <property type="match status" value="1"/>
</dbReference>
<protein>
    <recommendedName>
        <fullName evidence="11">Tyrosine--tRNA ligase</fullName>
        <ecNumber evidence="11">6.1.1.1</ecNumber>
    </recommendedName>
    <alternativeName>
        <fullName evidence="11">Tyrosyl-tRNA synthetase</fullName>
        <shortName evidence="11">TyrRS</shortName>
    </alternativeName>
</protein>
<evidence type="ECO:0000256" key="6">
    <source>
        <dbReference type="ARBA" id="ARBA00022884"/>
    </source>
</evidence>
<dbReference type="InterPro" id="IPR054608">
    <property type="entry name" value="SYY-like_C"/>
</dbReference>
<dbReference type="GO" id="GO:0004831">
    <property type="term" value="F:tyrosine-tRNA ligase activity"/>
    <property type="evidence" value="ECO:0007669"/>
    <property type="project" value="UniProtKB-UniRule"/>
</dbReference>
<evidence type="ECO:0000313" key="15">
    <source>
        <dbReference type="Proteomes" id="UP000181898"/>
    </source>
</evidence>
<dbReference type="OrthoDB" id="9804243at2"/>
<keyword evidence="5 11" id="KW-0067">ATP-binding</keyword>
<dbReference type="PRINTS" id="PR01040">
    <property type="entry name" value="TRNASYNTHTYR"/>
</dbReference>
<dbReference type="CDD" id="cd00805">
    <property type="entry name" value="TyrRS_core"/>
    <property type="match status" value="1"/>
</dbReference>
<dbReference type="Pfam" id="PF22421">
    <property type="entry name" value="SYY_C-terminal"/>
    <property type="match status" value="1"/>
</dbReference>
<evidence type="ECO:0000256" key="1">
    <source>
        <dbReference type="ARBA" id="ARBA00004496"/>
    </source>
</evidence>
<dbReference type="InterPro" id="IPR024088">
    <property type="entry name" value="Tyr-tRNA-ligase_bac-type"/>
</dbReference>
<evidence type="ECO:0000256" key="4">
    <source>
        <dbReference type="ARBA" id="ARBA00022741"/>
    </source>
</evidence>
<dbReference type="GO" id="GO:0005829">
    <property type="term" value="C:cytosol"/>
    <property type="evidence" value="ECO:0007669"/>
    <property type="project" value="TreeGrafter"/>
</dbReference>
<gene>
    <name evidence="11" type="primary">tyrS</name>
    <name evidence="14" type="ORF">LPB136_10240</name>
</gene>
<evidence type="ECO:0000256" key="2">
    <source>
        <dbReference type="ARBA" id="ARBA00022490"/>
    </source>
</evidence>
<comment type="function">
    <text evidence="11">Catalyzes the attachment of tyrosine to tRNA(Tyr) in a two-step reaction: tyrosine is first activated by ATP to form Tyr-AMP and then transferred to the acceptor end of tRNA(Tyr).</text>
</comment>
<evidence type="ECO:0000256" key="11">
    <source>
        <dbReference type="HAMAP-Rule" id="MF_02006"/>
    </source>
</evidence>
<feature type="domain" description="Tyrosine--tRNA ligase SYY-like C-terminal" evidence="13">
    <location>
        <begin position="348"/>
        <end position="431"/>
    </location>
</feature>
<dbReference type="Proteomes" id="UP000181898">
    <property type="component" value="Chromosome"/>
</dbReference>
<dbReference type="PANTHER" id="PTHR11766:SF0">
    <property type="entry name" value="TYROSINE--TRNA LIGASE, MITOCHONDRIAL"/>
    <property type="match status" value="1"/>
</dbReference>
<dbReference type="NCBIfam" id="TIGR00234">
    <property type="entry name" value="tyrS"/>
    <property type="match status" value="1"/>
</dbReference>
<evidence type="ECO:0000256" key="10">
    <source>
        <dbReference type="ARBA" id="ARBA00060965"/>
    </source>
</evidence>
<keyword evidence="8 11" id="KW-0030">Aminoacyl-tRNA synthetase</keyword>
<comment type="similarity">
    <text evidence="10 11">Belongs to the class-I aminoacyl-tRNA synthetase family. TyrS type 1 subfamily.</text>
</comment>
<dbReference type="SUPFAM" id="SSF52374">
    <property type="entry name" value="Nucleotidylyl transferase"/>
    <property type="match status" value="1"/>
</dbReference>
<keyword evidence="6 12" id="KW-0694">RNA-binding</keyword>
<reference evidence="14 15" key="1">
    <citation type="submission" date="2016-11" db="EMBL/GenBank/DDBJ databases">
        <title>Tenacibaculum sp. LPB0136, isolated from marine environment.</title>
        <authorList>
            <person name="Kim E."/>
            <person name="Yi H."/>
        </authorList>
    </citation>
    <scope>NUCLEOTIDE SEQUENCE [LARGE SCALE GENOMIC DNA]</scope>
    <source>
        <strain evidence="14 15">LPB0136</strain>
    </source>
</reference>
<dbReference type="AlphaFoldDB" id="A0A1L3JKS8"/>
<keyword evidence="3 11" id="KW-0436">Ligase</keyword>
<dbReference type="GO" id="GO:0006437">
    <property type="term" value="P:tyrosyl-tRNA aminoacylation"/>
    <property type="evidence" value="ECO:0007669"/>
    <property type="project" value="UniProtKB-UniRule"/>
</dbReference>
<comment type="subcellular location">
    <subcellularLocation>
        <location evidence="1 11">Cytoplasm</location>
    </subcellularLocation>
</comment>
<feature type="short sequence motif" description="'HIGH' region" evidence="11">
    <location>
        <begin position="39"/>
        <end position="48"/>
    </location>
</feature>
<evidence type="ECO:0000256" key="7">
    <source>
        <dbReference type="ARBA" id="ARBA00022917"/>
    </source>
</evidence>
<sequence length="434" mass="48597">MTKNLVEELRWRGMIHDMMPGTEEQLQKEMTAAYIGFDPTSDSLHIGSLVPIILLVHLERAGHKPVALVGGATGMIGDPSGKSDERNLLNEEALAKNVDGIKRTLARFLDFDNGTANSPILVNNYDWMKNFSFIEFARDVGKRITVNYMMAKDSVKKRISGEESGGMSFTEFTYQLIQGYDFYHLYKAHNCKIQMGGSDQWGNITTGTELVRRMNVGEEAKAYAMTCPLITKADGSKFGKSEGGNVWLDASKTSVYKFYQFWLNTSDEDAEKYVKIFTFLDEKTVEALIEEHKEAPHVRVLQKRLAEEVTTFVHSKEELDKAIAASNILFGKSTSEDLKSLDEQTFLDVFAGVPQAEVSKDDIAEGLDMIGALSAKTNFLKSNGDARRALKENAVSVNKEKVKEDFVITAKDLIADKYVLLQRGKKTYFLLKIA</sequence>
<dbReference type="Pfam" id="PF00579">
    <property type="entry name" value="tRNA-synt_1b"/>
    <property type="match status" value="1"/>
</dbReference>
<dbReference type="InterPro" id="IPR014729">
    <property type="entry name" value="Rossmann-like_a/b/a_fold"/>
</dbReference>
<dbReference type="RefSeq" id="WP_072556243.1">
    <property type="nucleotide sequence ID" value="NZ_CP018155.1"/>
</dbReference>
<dbReference type="Gene3D" id="1.10.240.10">
    <property type="entry name" value="Tyrosyl-Transfer RNA Synthetase"/>
    <property type="match status" value="1"/>
</dbReference>
<feature type="binding site" evidence="11">
    <location>
        <position position="174"/>
    </location>
    <ligand>
        <name>L-tyrosine</name>
        <dbReference type="ChEBI" id="CHEBI:58315"/>
    </ligand>
</feature>
<comment type="subunit">
    <text evidence="11">Homodimer.</text>
</comment>
<dbReference type="InterPro" id="IPR036986">
    <property type="entry name" value="S4_RNA-bd_sf"/>
</dbReference>
<dbReference type="EC" id="6.1.1.1" evidence="11"/>
<dbReference type="PANTHER" id="PTHR11766">
    <property type="entry name" value="TYROSYL-TRNA SYNTHETASE"/>
    <property type="match status" value="1"/>
</dbReference>
<feature type="short sequence motif" description="'KMSKS' region" evidence="11">
    <location>
        <begin position="237"/>
        <end position="241"/>
    </location>
</feature>
<keyword evidence="2 11" id="KW-0963">Cytoplasm</keyword>
<evidence type="ECO:0000259" key="13">
    <source>
        <dbReference type="Pfam" id="PF22421"/>
    </source>
</evidence>
<feature type="binding site" evidence="11">
    <location>
        <position position="240"/>
    </location>
    <ligand>
        <name>ATP</name>
        <dbReference type="ChEBI" id="CHEBI:30616"/>
    </ligand>
</feature>
<name>A0A1L3JKS8_9FLAO</name>
<dbReference type="KEGG" id="ten:LPB136_10240"/>
<dbReference type="STRING" id="1850252.LPB136_10240"/>
<proteinExistence type="inferred from homology"/>
<dbReference type="GO" id="GO:0005524">
    <property type="term" value="F:ATP binding"/>
    <property type="evidence" value="ECO:0007669"/>
    <property type="project" value="UniProtKB-UniRule"/>
</dbReference>
<feature type="binding site" evidence="11">
    <location>
        <position position="34"/>
    </location>
    <ligand>
        <name>L-tyrosine</name>
        <dbReference type="ChEBI" id="CHEBI:58315"/>
    </ligand>
</feature>
<evidence type="ECO:0000256" key="5">
    <source>
        <dbReference type="ARBA" id="ARBA00022840"/>
    </source>
</evidence>
<evidence type="ECO:0000313" key="14">
    <source>
        <dbReference type="EMBL" id="APG65719.1"/>
    </source>
</evidence>
<accession>A0A1L3JKS8</accession>
<dbReference type="GO" id="GO:0003723">
    <property type="term" value="F:RNA binding"/>
    <property type="evidence" value="ECO:0007669"/>
    <property type="project" value="UniProtKB-KW"/>
</dbReference>
<comment type="catalytic activity">
    <reaction evidence="9 11">
        <text>tRNA(Tyr) + L-tyrosine + ATP = L-tyrosyl-tRNA(Tyr) + AMP + diphosphate + H(+)</text>
        <dbReference type="Rhea" id="RHEA:10220"/>
        <dbReference type="Rhea" id="RHEA-COMP:9706"/>
        <dbReference type="Rhea" id="RHEA-COMP:9707"/>
        <dbReference type="ChEBI" id="CHEBI:15378"/>
        <dbReference type="ChEBI" id="CHEBI:30616"/>
        <dbReference type="ChEBI" id="CHEBI:33019"/>
        <dbReference type="ChEBI" id="CHEBI:58315"/>
        <dbReference type="ChEBI" id="CHEBI:78442"/>
        <dbReference type="ChEBI" id="CHEBI:78536"/>
        <dbReference type="ChEBI" id="CHEBI:456215"/>
        <dbReference type="EC" id="6.1.1.1"/>
    </reaction>
</comment>
<dbReference type="InterPro" id="IPR002305">
    <property type="entry name" value="aa-tRNA-synth_Ic"/>
</dbReference>
<keyword evidence="7 11" id="KW-0648">Protein biosynthesis</keyword>
<dbReference type="FunFam" id="3.40.50.620:FF:000008">
    <property type="entry name" value="Tyrosine--tRNA ligase"/>
    <property type="match status" value="1"/>
</dbReference>
<organism evidence="14 15">
    <name type="scientific">Tenacibaculum todarodis</name>
    <dbReference type="NCBI Taxonomy" id="1850252"/>
    <lineage>
        <taxon>Bacteria</taxon>
        <taxon>Pseudomonadati</taxon>
        <taxon>Bacteroidota</taxon>
        <taxon>Flavobacteriia</taxon>
        <taxon>Flavobacteriales</taxon>
        <taxon>Flavobacteriaceae</taxon>
        <taxon>Tenacibaculum</taxon>
    </lineage>
</organism>
<keyword evidence="15" id="KW-1185">Reference proteome</keyword>
<evidence type="ECO:0000256" key="9">
    <source>
        <dbReference type="ARBA" id="ARBA00048248"/>
    </source>
</evidence>
<dbReference type="HAMAP" id="MF_02006">
    <property type="entry name" value="Tyr_tRNA_synth_type1"/>
    <property type="match status" value="1"/>
</dbReference>
<keyword evidence="4 11" id="KW-0547">Nucleotide-binding</keyword>
<dbReference type="Gene3D" id="3.10.290.10">
    <property type="entry name" value="RNA-binding S4 domain"/>
    <property type="match status" value="1"/>
</dbReference>
<evidence type="ECO:0000256" key="8">
    <source>
        <dbReference type="ARBA" id="ARBA00023146"/>
    </source>
</evidence>
<dbReference type="PROSITE" id="PS50889">
    <property type="entry name" value="S4"/>
    <property type="match status" value="1"/>
</dbReference>
<evidence type="ECO:0000256" key="3">
    <source>
        <dbReference type="ARBA" id="ARBA00022598"/>
    </source>
</evidence>
<dbReference type="InterPro" id="IPR024107">
    <property type="entry name" value="Tyr-tRNA-ligase_bac_1"/>
</dbReference>